<comment type="similarity">
    <text evidence="6">Belongs to the Ccs1/CcsB family.</text>
</comment>
<dbReference type="InterPro" id="IPR023494">
    <property type="entry name" value="Cyt_c_bgen_Ccs1/CcsB/ResB"/>
</dbReference>
<dbReference type="RefSeq" id="YP_009510956.1">
    <property type="nucleotide sequence ID" value="NC_039142.1"/>
</dbReference>
<feature type="transmembrane region" description="Helical" evidence="7">
    <location>
        <begin position="20"/>
        <end position="40"/>
    </location>
</feature>
<dbReference type="PANTHER" id="PTHR31566:SF0">
    <property type="entry name" value="CYTOCHROME C BIOGENESIS PROTEIN CCS1, CHLOROPLASTIC"/>
    <property type="match status" value="1"/>
</dbReference>
<gene>
    <name evidence="6 9" type="primary">ccs1</name>
</gene>
<dbReference type="HAMAP" id="MF_01392">
    <property type="entry name" value="CytC_Ccs1"/>
    <property type="match status" value="1"/>
</dbReference>
<feature type="transmembrane region" description="Helical" evidence="7">
    <location>
        <begin position="169"/>
        <end position="190"/>
    </location>
</feature>
<feature type="transmembrane region" description="Helical" evidence="7">
    <location>
        <begin position="82"/>
        <end position="103"/>
    </location>
</feature>
<keyword evidence="5 6" id="KW-0472">Membrane</keyword>
<evidence type="ECO:0000256" key="7">
    <source>
        <dbReference type="SAM" id="Phobius"/>
    </source>
</evidence>
<organism evidence="9">
    <name type="scientific">Hydropuntia rangiferina</name>
    <dbReference type="NCBI Taxonomy" id="338881"/>
    <lineage>
        <taxon>Eukaryota</taxon>
        <taxon>Rhodophyta</taxon>
        <taxon>Florideophyceae</taxon>
        <taxon>Rhodymeniophycidae</taxon>
        <taxon>Gracilariales</taxon>
        <taxon>Gracilariaceae</taxon>
        <taxon>Hydropuntia</taxon>
    </lineage>
</organism>
<dbReference type="AlphaFoldDB" id="A0A345U843"/>
<dbReference type="Pfam" id="PF05140">
    <property type="entry name" value="ResB"/>
    <property type="match status" value="2"/>
</dbReference>
<evidence type="ECO:0000256" key="5">
    <source>
        <dbReference type="ARBA" id="ARBA00023136"/>
    </source>
</evidence>
<dbReference type="EMBL" id="MH396012">
    <property type="protein sequence ID" value="AXI96629.1"/>
    <property type="molecule type" value="Genomic_DNA"/>
</dbReference>
<geneLocation type="chloroplast" evidence="9"/>
<accession>A0A345U843</accession>
<dbReference type="PANTHER" id="PTHR31566">
    <property type="entry name" value="CYTOCHROME C BIOGENESIS PROTEIN CCS1, CHLOROPLASTIC"/>
    <property type="match status" value="1"/>
</dbReference>
<sequence>MKTIKLKNILWQTLKKLSNLSISISLLLIIAIISMIGTIIEQNQSIAYYEKNYPINIESVKLIINWKIILNLGLDHIYSNPFFITILTLFFFSLLTCTLSNQLPALKNARKWKFLQKTKRVNDKAHFTEINQISICNIIYSLHSNNYYIFHKQQNIYGYKGLTGRIAPIFVHFSIILTLIGSLINLLYGFTAQEIIPEGEIFHVKNIIESGFNSKLPNNLIGKINNFSIAYNNNNSIKQFFSNVTLYNNKNQHINQKYIFVNSPLIFNNVTFYQTDWEINSIRLKIGNSQTIQKTILKNTINNQNLWSCQLPINNKSYILLVFTKLNDRIFIYDQLNNFITSVGLQDKIVIDNTTIKIIEIMTKTGLQIKIDPGIFITYSGFLILMVSIMISYMSYSQVWVTATKEFIELAGFTNRATLTFEEDVINIQEIYTNYTWPSNLNI</sequence>
<dbReference type="GO" id="GO:0017004">
    <property type="term" value="P:cytochrome complex assembly"/>
    <property type="evidence" value="ECO:0007669"/>
    <property type="project" value="UniProtKB-UniRule"/>
</dbReference>
<keyword evidence="2 6" id="KW-0812">Transmembrane</keyword>
<feature type="domain" description="ResB-like" evidence="8">
    <location>
        <begin position="22"/>
        <end position="303"/>
    </location>
</feature>
<evidence type="ECO:0000256" key="6">
    <source>
        <dbReference type="HAMAP-Rule" id="MF_01392"/>
    </source>
</evidence>
<name>A0A345U843_9FLOR</name>
<evidence type="ECO:0000256" key="2">
    <source>
        <dbReference type="ARBA" id="ARBA00022692"/>
    </source>
</evidence>
<keyword evidence="3 6" id="KW-0201">Cytochrome c-type biogenesis</keyword>
<protein>
    <recommendedName>
        <fullName evidence="6">Cytochrome c biogenesis protein Ccs1</fullName>
    </recommendedName>
</protein>
<dbReference type="GeneID" id="37623408"/>
<evidence type="ECO:0000256" key="3">
    <source>
        <dbReference type="ARBA" id="ARBA00022748"/>
    </source>
</evidence>
<evidence type="ECO:0000313" key="9">
    <source>
        <dbReference type="EMBL" id="AXI96629.1"/>
    </source>
</evidence>
<reference evidence="9" key="1">
    <citation type="submission" date="2018-05" db="EMBL/GenBank/DDBJ databases">
        <title>Organellar genomes of Gracilariaceae.</title>
        <authorList>
            <person name="Iha C."/>
            <person name="Oliveira M.C."/>
        </authorList>
    </citation>
    <scope>NUCLEOTIDE SEQUENCE</scope>
</reference>
<comment type="subcellular location">
    <subcellularLocation>
        <location evidence="1">Membrane</location>
        <topology evidence="1">Multi-pass membrane protein</topology>
    </subcellularLocation>
    <subcellularLocation>
        <location evidence="6">Plastid</location>
        <location evidence="6">Chloroplast thylakoid membrane</location>
        <topology evidence="6">Multi-pass membrane protein</topology>
    </subcellularLocation>
</comment>
<proteinExistence type="inferred from homology"/>
<dbReference type="GO" id="GO:0009535">
    <property type="term" value="C:chloroplast thylakoid membrane"/>
    <property type="evidence" value="ECO:0007669"/>
    <property type="project" value="UniProtKB-SubCell"/>
</dbReference>
<feature type="domain" description="ResB-like" evidence="8">
    <location>
        <begin position="359"/>
        <end position="424"/>
    </location>
</feature>
<comment type="subunit">
    <text evidence="6">May interact with CcsA.</text>
</comment>
<dbReference type="InterPro" id="IPR007816">
    <property type="entry name" value="ResB-like_domain"/>
</dbReference>
<keyword evidence="9" id="KW-0150">Chloroplast</keyword>
<keyword evidence="9" id="KW-0934">Plastid</keyword>
<evidence type="ECO:0000256" key="4">
    <source>
        <dbReference type="ARBA" id="ARBA00022989"/>
    </source>
</evidence>
<evidence type="ECO:0000259" key="8">
    <source>
        <dbReference type="Pfam" id="PF05140"/>
    </source>
</evidence>
<feature type="transmembrane region" description="Helical" evidence="7">
    <location>
        <begin position="376"/>
        <end position="396"/>
    </location>
</feature>
<comment type="function">
    <text evidence="6">Required during biogenesis of c-type cytochromes (cytochrome c6 and cytochrome f) at the step of heme attachment.</text>
</comment>
<keyword evidence="6" id="KW-0793">Thylakoid</keyword>
<keyword evidence="4 6" id="KW-1133">Transmembrane helix</keyword>
<evidence type="ECO:0000256" key="1">
    <source>
        <dbReference type="ARBA" id="ARBA00004141"/>
    </source>
</evidence>